<keyword evidence="3 5" id="KW-0378">Hydrolase</keyword>
<accession>A0ABW9MFH9</accession>
<feature type="domain" description="PDZ" evidence="6">
    <location>
        <begin position="90"/>
        <end position="159"/>
    </location>
</feature>
<dbReference type="Pfam" id="PF17820">
    <property type="entry name" value="PDZ_6"/>
    <property type="match status" value="1"/>
</dbReference>
<dbReference type="InterPro" id="IPR029045">
    <property type="entry name" value="ClpP/crotonase-like_dom_sf"/>
</dbReference>
<dbReference type="SUPFAM" id="SSF52096">
    <property type="entry name" value="ClpP/crotonase"/>
    <property type="match status" value="1"/>
</dbReference>
<dbReference type="Gene3D" id="2.30.42.10">
    <property type="match status" value="1"/>
</dbReference>
<dbReference type="Proteomes" id="UP001637994">
    <property type="component" value="Unassembled WGS sequence"/>
</dbReference>
<name>A0ABW9MFH9_9FIRM</name>
<evidence type="ECO:0000256" key="2">
    <source>
        <dbReference type="ARBA" id="ARBA00022670"/>
    </source>
</evidence>
<dbReference type="SMART" id="SM00245">
    <property type="entry name" value="TSPc"/>
    <property type="match status" value="1"/>
</dbReference>
<dbReference type="SUPFAM" id="SSF50156">
    <property type="entry name" value="PDZ domain-like"/>
    <property type="match status" value="1"/>
</dbReference>
<gene>
    <name evidence="7" type="ORF">ACCQ42_07540</name>
</gene>
<evidence type="ECO:0000256" key="1">
    <source>
        <dbReference type="ARBA" id="ARBA00009179"/>
    </source>
</evidence>
<sequence>MKKIGKFILSLCLIAGIGFAGFMLGTNMDMGAKGNIKSRQLTSEMASLKELLDRNFLFDYDENKLYEGSLKGMFANLGDPYTAYYPKEEFAKLMENLDGRYKGIGISVSNSKEGLIKVIQVFEGSPAQEAGLKSGDFIKAVEGKDFAGSELEEAVALIRGEAGSKVKLKLLRVSEENPKGEEIDVEVERRDVKVDTVKSQTLDLKGTKIGYLRLTAFDDVTWDDFKDQYAKLKNEGIQGLILDLRNNPGGALDVCLNIADTFLDEGVVVTTEDKDGNVVSEKSDKEFDDIPMVTLINENSASASEILAGAFKDRGRAKIVGEKSFGKGVVQKIFPLDNGAGAKITISEYKTPNGEKINKIGVKPDVEVENKNQDLDLNENDFTKDNQFLKALTELVKEIGNKK</sequence>
<dbReference type="SMART" id="SM00228">
    <property type="entry name" value="PDZ"/>
    <property type="match status" value="1"/>
</dbReference>
<protein>
    <submittedName>
        <fullName evidence="7">S41 family peptidase</fullName>
    </submittedName>
</protein>
<evidence type="ECO:0000259" key="6">
    <source>
        <dbReference type="PROSITE" id="PS50106"/>
    </source>
</evidence>
<evidence type="ECO:0000256" key="4">
    <source>
        <dbReference type="ARBA" id="ARBA00022825"/>
    </source>
</evidence>
<dbReference type="CDD" id="cd07560">
    <property type="entry name" value="Peptidase_S41_CPP"/>
    <property type="match status" value="1"/>
</dbReference>
<dbReference type="InterPro" id="IPR001478">
    <property type="entry name" value="PDZ"/>
</dbReference>
<evidence type="ECO:0000256" key="3">
    <source>
        <dbReference type="ARBA" id="ARBA00022801"/>
    </source>
</evidence>
<evidence type="ECO:0000313" key="8">
    <source>
        <dbReference type="Proteomes" id="UP001637994"/>
    </source>
</evidence>
<keyword evidence="2 5" id="KW-0645">Protease</keyword>
<evidence type="ECO:0000256" key="5">
    <source>
        <dbReference type="RuleBase" id="RU004404"/>
    </source>
</evidence>
<dbReference type="CDD" id="cd06782">
    <property type="entry name" value="cpPDZ_CPP-like"/>
    <property type="match status" value="1"/>
</dbReference>
<proteinExistence type="inferred from homology"/>
<comment type="caution">
    <text evidence="7">The sequence shown here is derived from an EMBL/GenBank/DDBJ whole genome shotgun (WGS) entry which is preliminary data.</text>
</comment>
<organism evidence="7 8">
    <name type="scientific">Anaerococcus kampingae</name>
    <dbReference type="NCBI Taxonomy" id="3115614"/>
    <lineage>
        <taxon>Bacteria</taxon>
        <taxon>Bacillati</taxon>
        <taxon>Bacillota</taxon>
        <taxon>Tissierellia</taxon>
        <taxon>Tissierellales</taxon>
        <taxon>Peptoniphilaceae</taxon>
        <taxon>Anaerococcus</taxon>
    </lineage>
</organism>
<keyword evidence="4 5" id="KW-0720">Serine protease</keyword>
<dbReference type="InterPro" id="IPR036034">
    <property type="entry name" value="PDZ_sf"/>
</dbReference>
<comment type="similarity">
    <text evidence="1 5">Belongs to the peptidase S41A family.</text>
</comment>
<dbReference type="InterPro" id="IPR055210">
    <property type="entry name" value="CtpA/B_N"/>
</dbReference>
<reference evidence="7 8" key="1">
    <citation type="journal article" date="2025" name="Anaerobe">
        <title>Description of Anaerococcus kampingiae sp. nov., Anaerococcus groningensis sp. nov., Anaerococcus martiniensis sp. nov., and Anaerococcus cruorum sp. nov., isolated from human clinical specimens.</title>
        <authorList>
            <person name="Boiten K.E."/>
            <person name="Meijer J."/>
            <person name="van Wezel E.M."/>
            <person name="Veloo A.C.M."/>
        </authorList>
    </citation>
    <scope>NUCLEOTIDE SEQUENCE [LARGE SCALE GENOMIC DNA]</scope>
    <source>
        <strain evidence="7 8">ENR0874</strain>
    </source>
</reference>
<dbReference type="PROSITE" id="PS50106">
    <property type="entry name" value="PDZ"/>
    <property type="match status" value="1"/>
</dbReference>
<dbReference type="Pfam" id="PF22694">
    <property type="entry name" value="CtpB_N-like"/>
    <property type="match status" value="1"/>
</dbReference>
<keyword evidence="8" id="KW-1185">Reference proteome</keyword>
<dbReference type="InterPro" id="IPR004447">
    <property type="entry name" value="Peptidase_S41A"/>
</dbReference>
<dbReference type="Gene3D" id="3.30.750.44">
    <property type="match status" value="1"/>
</dbReference>
<dbReference type="RefSeq" id="WP_106460926.1">
    <property type="nucleotide sequence ID" value="NZ_JBGMEF010000029.1"/>
</dbReference>
<dbReference type="PANTHER" id="PTHR32060">
    <property type="entry name" value="TAIL-SPECIFIC PROTEASE"/>
    <property type="match status" value="1"/>
</dbReference>
<dbReference type="NCBIfam" id="TIGR00225">
    <property type="entry name" value="prc"/>
    <property type="match status" value="1"/>
</dbReference>
<dbReference type="Gene3D" id="3.90.226.10">
    <property type="entry name" value="2-enoyl-CoA Hydratase, Chain A, domain 1"/>
    <property type="match status" value="1"/>
</dbReference>
<dbReference type="InterPro" id="IPR041489">
    <property type="entry name" value="PDZ_6"/>
</dbReference>
<dbReference type="Pfam" id="PF03572">
    <property type="entry name" value="Peptidase_S41"/>
    <property type="match status" value="1"/>
</dbReference>
<dbReference type="InterPro" id="IPR005151">
    <property type="entry name" value="Tail-specific_protease"/>
</dbReference>
<dbReference type="PANTHER" id="PTHR32060:SF30">
    <property type="entry name" value="CARBOXY-TERMINAL PROCESSING PROTEASE CTPA"/>
    <property type="match status" value="1"/>
</dbReference>
<dbReference type="EMBL" id="JBGMEF010000029">
    <property type="protein sequence ID" value="MFO3667621.1"/>
    <property type="molecule type" value="Genomic_DNA"/>
</dbReference>
<evidence type="ECO:0000313" key="7">
    <source>
        <dbReference type="EMBL" id="MFO3667621.1"/>
    </source>
</evidence>